<dbReference type="PRINTS" id="PR00039">
    <property type="entry name" value="HTHLYSR"/>
</dbReference>
<dbReference type="Gene3D" id="3.40.190.10">
    <property type="entry name" value="Periplasmic binding protein-like II"/>
    <property type="match status" value="2"/>
</dbReference>
<keyword evidence="2" id="KW-0805">Transcription regulation</keyword>
<feature type="domain" description="HTH lysR-type" evidence="5">
    <location>
        <begin position="6"/>
        <end position="63"/>
    </location>
</feature>
<dbReference type="InterPro" id="IPR000847">
    <property type="entry name" value="LysR_HTH_N"/>
</dbReference>
<gene>
    <name evidence="6" type="ORF">COB13_09995</name>
</gene>
<dbReference type="SUPFAM" id="SSF46785">
    <property type="entry name" value="Winged helix' DNA-binding domain"/>
    <property type="match status" value="2"/>
</dbReference>
<evidence type="ECO:0000313" key="6">
    <source>
        <dbReference type="EMBL" id="PCJ00343.1"/>
    </source>
</evidence>
<dbReference type="AlphaFoldDB" id="A0A2A4YZW5"/>
<comment type="similarity">
    <text evidence="1">Belongs to the LysR transcriptional regulatory family.</text>
</comment>
<reference key="1">
    <citation type="submission" date="2017-08" db="EMBL/GenBank/DDBJ databases">
        <title>A dynamic microbial community with high functional redundancy inhabits the cold, oxic subseafloor aquifer.</title>
        <authorList>
            <person name="Tully B.J."/>
            <person name="Wheat C.G."/>
            <person name="Glazer B.T."/>
            <person name="Huber J.A."/>
        </authorList>
    </citation>
    <scope>NUCLEOTIDE SEQUENCE [LARGE SCALE GENOMIC DNA]</scope>
</reference>
<dbReference type="Gene3D" id="1.10.10.10">
    <property type="entry name" value="Winged helix-like DNA-binding domain superfamily/Winged helix DNA-binding domain"/>
    <property type="match status" value="2"/>
</dbReference>
<evidence type="ECO:0000256" key="4">
    <source>
        <dbReference type="ARBA" id="ARBA00023163"/>
    </source>
</evidence>
<dbReference type="Pfam" id="PF03466">
    <property type="entry name" value="LysR_substrate"/>
    <property type="match status" value="1"/>
</dbReference>
<keyword evidence="4" id="KW-0804">Transcription</keyword>
<name>A0A2A4YZW5_9PROT</name>
<organism evidence="6">
    <name type="scientific">OCS116 cluster bacterium</name>
    <dbReference type="NCBI Taxonomy" id="2030921"/>
    <lineage>
        <taxon>Bacteria</taxon>
        <taxon>Pseudomonadati</taxon>
        <taxon>Pseudomonadota</taxon>
        <taxon>Alphaproteobacteria</taxon>
        <taxon>OCS116 cluster</taxon>
    </lineage>
</organism>
<dbReference type="SUPFAM" id="SSF53850">
    <property type="entry name" value="Periplasmic binding protein-like II"/>
    <property type="match status" value="1"/>
</dbReference>
<evidence type="ECO:0000256" key="1">
    <source>
        <dbReference type="ARBA" id="ARBA00009437"/>
    </source>
</evidence>
<reference evidence="6" key="2">
    <citation type="journal article" date="2018" name="ISME J.">
        <title>A dynamic microbial community with high functional redundancy inhabits the cold, oxic subseafloor aquifer.</title>
        <authorList>
            <person name="Tully B.J."/>
            <person name="Wheat C.G."/>
            <person name="Glazer B.T."/>
            <person name="Huber J.A."/>
        </authorList>
    </citation>
    <scope>NUCLEOTIDE SEQUENCE</scope>
    <source>
        <strain evidence="6">NORP83</strain>
    </source>
</reference>
<sequence length="418" mass="46951">MKLSNPNLKHLRIFLAVMETKSIGKAAEIVFLSQPATTQAIAKLELLLNTKLFDRSRNGMYLSKTGDVYAVRVKRALSIILDGAKKAIRSENKINDSQIEHSVLKITTTQLNALIAVNETKNFALAGRNVGISQSSLHRSTRNLEAILGITFFTKVKRGIESNKAAEIFAKAANLAFLEMAQGSYEVNSLHNREVGQISMGCMPLARASFLPEAINEFAASYPDYRLFINDGQYEDLLNHLRYGSSDLLIGALRTPAPSNDVIQEEIFSSTLCIVAGPNHPLCRLQNITVEQLAEYPWVVSPEGTPTYEAFDSILGDLLKRKENYQARIIETSSQILMQRILIGSNRLSIISEDQIFSQTRKGTLSKLFFEVKHKARPIGITMRKSWIPTKTQSSFLDYLRKHANLYQQYMFDILPLF</sequence>
<dbReference type="Pfam" id="PF00126">
    <property type="entry name" value="HTH_1"/>
    <property type="match status" value="2"/>
</dbReference>
<protein>
    <submittedName>
        <fullName evidence="6">Transcriptional regulator</fullName>
    </submittedName>
</protein>
<dbReference type="GO" id="GO:0000976">
    <property type="term" value="F:transcription cis-regulatory region binding"/>
    <property type="evidence" value="ECO:0007669"/>
    <property type="project" value="TreeGrafter"/>
</dbReference>
<keyword evidence="3" id="KW-0238">DNA-binding</keyword>
<dbReference type="EMBL" id="NVUS01000012">
    <property type="protein sequence ID" value="PCJ00343.1"/>
    <property type="molecule type" value="Genomic_DNA"/>
</dbReference>
<dbReference type="InterPro" id="IPR036390">
    <property type="entry name" value="WH_DNA-bd_sf"/>
</dbReference>
<dbReference type="InterPro" id="IPR036388">
    <property type="entry name" value="WH-like_DNA-bd_sf"/>
</dbReference>
<dbReference type="GO" id="GO:0003700">
    <property type="term" value="F:DNA-binding transcription factor activity"/>
    <property type="evidence" value="ECO:0007669"/>
    <property type="project" value="InterPro"/>
</dbReference>
<accession>A0A2A4YZW5</accession>
<dbReference type="PANTHER" id="PTHR30126:SF98">
    <property type="entry name" value="HTH-TYPE TRANSCRIPTIONAL ACTIVATOR BAUR"/>
    <property type="match status" value="1"/>
</dbReference>
<comment type="caution">
    <text evidence="6">The sequence shown here is derived from an EMBL/GenBank/DDBJ whole genome shotgun (WGS) entry which is preliminary data.</text>
</comment>
<evidence type="ECO:0000256" key="3">
    <source>
        <dbReference type="ARBA" id="ARBA00023125"/>
    </source>
</evidence>
<evidence type="ECO:0000259" key="5">
    <source>
        <dbReference type="PROSITE" id="PS50931"/>
    </source>
</evidence>
<proteinExistence type="inferred from homology"/>
<dbReference type="PROSITE" id="PS50931">
    <property type="entry name" value="HTH_LYSR"/>
    <property type="match status" value="2"/>
</dbReference>
<dbReference type="PANTHER" id="PTHR30126">
    <property type="entry name" value="HTH-TYPE TRANSCRIPTIONAL REGULATOR"/>
    <property type="match status" value="1"/>
</dbReference>
<evidence type="ECO:0000256" key="2">
    <source>
        <dbReference type="ARBA" id="ARBA00023015"/>
    </source>
</evidence>
<dbReference type="InterPro" id="IPR005119">
    <property type="entry name" value="LysR_subst-bd"/>
</dbReference>
<feature type="domain" description="HTH lysR-type" evidence="5">
    <location>
        <begin position="106"/>
        <end position="163"/>
    </location>
</feature>